<sequence>MWMWFGVGEHHSPRILTLQTLRKRGTPGTHRGWFVQPLCTVFVLCHWDLTCALTRGTAKFTARRQCVPTQIILSSPIKCQSIGNANRNSTG</sequence>
<dbReference type="OrthoDB" id="10378779at2759"/>
<accession>A0A0D0AGA1</accession>
<gene>
    <name evidence="1" type="ORF">CY34DRAFT_720172</name>
</gene>
<keyword evidence="2" id="KW-1185">Reference proteome</keyword>
<organism evidence="1 2">
    <name type="scientific">Suillus luteus UH-Slu-Lm8-n1</name>
    <dbReference type="NCBI Taxonomy" id="930992"/>
    <lineage>
        <taxon>Eukaryota</taxon>
        <taxon>Fungi</taxon>
        <taxon>Dikarya</taxon>
        <taxon>Basidiomycota</taxon>
        <taxon>Agaricomycotina</taxon>
        <taxon>Agaricomycetes</taxon>
        <taxon>Agaricomycetidae</taxon>
        <taxon>Boletales</taxon>
        <taxon>Suillineae</taxon>
        <taxon>Suillaceae</taxon>
        <taxon>Suillus</taxon>
    </lineage>
</organism>
<reference evidence="2" key="2">
    <citation type="submission" date="2015-01" db="EMBL/GenBank/DDBJ databases">
        <title>Evolutionary Origins and Diversification of the Mycorrhizal Mutualists.</title>
        <authorList>
            <consortium name="DOE Joint Genome Institute"/>
            <consortium name="Mycorrhizal Genomics Consortium"/>
            <person name="Kohler A."/>
            <person name="Kuo A."/>
            <person name="Nagy L.G."/>
            <person name="Floudas D."/>
            <person name="Copeland A."/>
            <person name="Barry K.W."/>
            <person name="Cichocki N."/>
            <person name="Veneault-Fourrey C."/>
            <person name="LaButti K."/>
            <person name="Lindquist E.A."/>
            <person name="Lipzen A."/>
            <person name="Lundell T."/>
            <person name="Morin E."/>
            <person name="Murat C."/>
            <person name="Riley R."/>
            <person name="Ohm R."/>
            <person name="Sun H."/>
            <person name="Tunlid A."/>
            <person name="Henrissat B."/>
            <person name="Grigoriev I.V."/>
            <person name="Hibbett D.S."/>
            <person name="Martin F."/>
        </authorList>
    </citation>
    <scope>NUCLEOTIDE SEQUENCE [LARGE SCALE GENOMIC DNA]</scope>
    <source>
        <strain evidence="2">UH-Slu-Lm8-n1</strain>
    </source>
</reference>
<proteinExistence type="predicted"/>
<dbReference type="HOGENOM" id="CLU_2428548_0_0_1"/>
<dbReference type="EMBL" id="KN835984">
    <property type="protein sequence ID" value="KIK33257.1"/>
    <property type="molecule type" value="Genomic_DNA"/>
</dbReference>
<evidence type="ECO:0000313" key="2">
    <source>
        <dbReference type="Proteomes" id="UP000054485"/>
    </source>
</evidence>
<name>A0A0D0AGA1_9AGAM</name>
<dbReference type="AlphaFoldDB" id="A0A0D0AGA1"/>
<evidence type="ECO:0000313" key="1">
    <source>
        <dbReference type="EMBL" id="KIK33257.1"/>
    </source>
</evidence>
<dbReference type="InParanoid" id="A0A0D0AGA1"/>
<dbReference type="Proteomes" id="UP000054485">
    <property type="component" value="Unassembled WGS sequence"/>
</dbReference>
<reference evidence="1 2" key="1">
    <citation type="submission" date="2014-04" db="EMBL/GenBank/DDBJ databases">
        <authorList>
            <consortium name="DOE Joint Genome Institute"/>
            <person name="Kuo A."/>
            <person name="Ruytinx J."/>
            <person name="Rineau F."/>
            <person name="Colpaert J."/>
            <person name="Kohler A."/>
            <person name="Nagy L.G."/>
            <person name="Floudas D."/>
            <person name="Copeland A."/>
            <person name="Barry K.W."/>
            <person name="Cichocki N."/>
            <person name="Veneault-Fourrey C."/>
            <person name="LaButti K."/>
            <person name="Lindquist E.A."/>
            <person name="Lipzen A."/>
            <person name="Lundell T."/>
            <person name="Morin E."/>
            <person name="Murat C."/>
            <person name="Sun H."/>
            <person name="Tunlid A."/>
            <person name="Henrissat B."/>
            <person name="Grigoriev I.V."/>
            <person name="Hibbett D.S."/>
            <person name="Martin F."/>
            <person name="Nordberg H.P."/>
            <person name="Cantor M.N."/>
            <person name="Hua S.X."/>
        </authorList>
    </citation>
    <scope>NUCLEOTIDE SEQUENCE [LARGE SCALE GENOMIC DNA]</scope>
    <source>
        <strain evidence="1 2">UH-Slu-Lm8-n1</strain>
    </source>
</reference>
<protein>
    <submittedName>
        <fullName evidence="1">Uncharacterized protein</fullName>
    </submittedName>
</protein>